<evidence type="ECO:0000313" key="1">
    <source>
        <dbReference type="EMBL" id="TGJ76730.1"/>
    </source>
</evidence>
<dbReference type="OrthoDB" id="1733755at2"/>
<reference evidence="1 2" key="1">
    <citation type="submission" date="2019-04" db="EMBL/GenBank/DDBJ databases">
        <authorList>
            <person name="Poehlein A."/>
            <person name="Bengelsdorf F.R."/>
            <person name="Duerre P."/>
            <person name="Daniel R."/>
        </authorList>
    </citation>
    <scope>NUCLEOTIDE SEQUENCE [LARGE SCALE GENOMIC DNA]</scope>
    <source>
        <strain evidence="1 2">BS-1</strain>
    </source>
</reference>
<evidence type="ECO:0000313" key="2">
    <source>
        <dbReference type="Proteomes" id="UP000297714"/>
    </source>
</evidence>
<protein>
    <submittedName>
        <fullName evidence="1">Antirestriction protein (ArdA)</fullName>
    </submittedName>
</protein>
<name>A0A4Z0YCV4_9FIRM</name>
<dbReference type="EMBL" id="SRMQ01000004">
    <property type="protein sequence ID" value="TGJ76730.1"/>
    <property type="molecule type" value="Genomic_DNA"/>
</dbReference>
<dbReference type="Proteomes" id="UP000297714">
    <property type="component" value="Unassembled WGS sequence"/>
</dbReference>
<comment type="caution">
    <text evidence="1">The sequence shown here is derived from an EMBL/GenBank/DDBJ whole genome shotgun (WGS) entry which is preliminary data.</text>
</comment>
<organism evidence="1 2">
    <name type="scientific">Caproiciproducens galactitolivorans</name>
    <dbReference type="NCBI Taxonomy" id="642589"/>
    <lineage>
        <taxon>Bacteria</taxon>
        <taxon>Bacillati</taxon>
        <taxon>Bacillota</taxon>
        <taxon>Clostridia</taxon>
        <taxon>Eubacteriales</taxon>
        <taxon>Acutalibacteraceae</taxon>
        <taxon>Caproiciproducens</taxon>
    </lineage>
</organism>
<keyword evidence="2" id="KW-1185">Reference proteome</keyword>
<accession>A0A4Z0YCV4</accession>
<proteinExistence type="predicted"/>
<gene>
    <name evidence="1" type="ORF">CAGA_12740</name>
</gene>
<dbReference type="RefSeq" id="WP_135659039.1">
    <property type="nucleotide sequence ID" value="NZ_SRMQ01000004.1"/>
</dbReference>
<dbReference type="AlphaFoldDB" id="A0A4Z0YCV4"/>
<sequence length="496" mass="56032">MDKQSRNRLPEQCLFMNANGEIMRIEYGKPGFSRSELNTENRKANQVIVNSYNEKHGITAEQVDTMHQGALFGWNVPQLSQQEHSGMEGGRIFEVEISRPGSFGAETSSTLKLPATPYQILDALDKARITDKRVIYSTKIIGCELDYLPQFIGTNANLYELNHLTERLSSLNEWELDCFEGMVMMDTIRTQYSPIAIDRLINMTHSMKDCHVVYEAHNDSTLGKFYADNDFVPELENVPDEIYECLDFGKIGKEMREGEGGVFTPHGYVVQNGEISQTYHSGDAVPLEKPDYTVLLRITKGYFNDPQYDNNLVAFLKLPADDEMLSQAVEAVKAASPEECVFSAADCMITSLTEKIEDSLYESEGDRYGLVNELAQQLRHIKEENGVLTYKAMLETTPADISLEDALDLAFLTGEFEILSETASPADYAEKEVQRMMSFESDDGLEQFCNLEGYGRYLMEKYGIAETPYGLLEQQNGRTVEQCLNRPSQSHGMEMK</sequence>